<dbReference type="PANTHER" id="PTHR46310">
    <property type="entry name" value="AMIDASE 1"/>
    <property type="match status" value="1"/>
</dbReference>
<dbReference type="SUPFAM" id="SSF75304">
    <property type="entry name" value="Amidase signature (AS) enzymes"/>
    <property type="match status" value="1"/>
</dbReference>
<dbReference type="Gene3D" id="3.90.1300.10">
    <property type="entry name" value="Amidase signature (AS) domain"/>
    <property type="match status" value="1"/>
</dbReference>
<comment type="caution">
    <text evidence="3">The sequence shown here is derived from an EMBL/GenBank/DDBJ whole genome shotgun (WGS) entry which is preliminary data.</text>
</comment>
<dbReference type="InterPro" id="IPR020556">
    <property type="entry name" value="Amidase_CS"/>
</dbReference>
<dbReference type="NCBIfam" id="NF006169">
    <property type="entry name" value="PRK08310.1"/>
    <property type="match status" value="1"/>
</dbReference>
<dbReference type="Proteomes" id="UP001595823">
    <property type="component" value="Unassembled WGS sequence"/>
</dbReference>
<protein>
    <submittedName>
        <fullName evidence="3">Amidase</fullName>
        <ecNumber evidence="3">3.5.1.4</ecNumber>
    </submittedName>
</protein>
<keyword evidence="3" id="KW-0378">Hydrolase</keyword>
<organism evidence="3 4">
    <name type="scientific">Salininema proteolyticum</name>
    <dbReference type="NCBI Taxonomy" id="1607685"/>
    <lineage>
        <taxon>Bacteria</taxon>
        <taxon>Bacillati</taxon>
        <taxon>Actinomycetota</taxon>
        <taxon>Actinomycetes</taxon>
        <taxon>Glycomycetales</taxon>
        <taxon>Glycomycetaceae</taxon>
        <taxon>Salininema</taxon>
    </lineage>
</organism>
<dbReference type="EC" id="3.5.1.4" evidence="3"/>
<dbReference type="RefSeq" id="WP_380622927.1">
    <property type="nucleotide sequence ID" value="NZ_JBHSDK010000021.1"/>
</dbReference>
<evidence type="ECO:0000259" key="2">
    <source>
        <dbReference type="Pfam" id="PF01425"/>
    </source>
</evidence>
<name>A0ABV8U205_9ACTN</name>
<dbReference type="InterPro" id="IPR023631">
    <property type="entry name" value="Amidase_dom"/>
</dbReference>
<gene>
    <name evidence="3" type="ORF">ACFPET_16125</name>
</gene>
<feature type="domain" description="Amidase" evidence="2">
    <location>
        <begin position="284"/>
        <end position="371"/>
    </location>
</feature>
<feature type="domain" description="Amidase" evidence="2">
    <location>
        <begin position="15"/>
        <end position="181"/>
    </location>
</feature>
<dbReference type="PROSITE" id="PS00571">
    <property type="entry name" value="AMIDASES"/>
    <property type="match status" value="1"/>
</dbReference>
<feature type="region of interest" description="Disordered" evidence="1">
    <location>
        <begin position="37"/>
        <end position="56"/>
    </location>
</feature>
<evidence type="ECO:0000313" key="4">
    <source>
        <dbReference type="Proteomes" id="UP001595823"/>
    </source>
</evidence>
<keyword evidence="4" id="KW-1185">Reference proteome</keyword>
<accession>A0ABV8U205</accession>
<reference evidence="4" key="1">
    <citation type="journal article" date="2019" name="Int. J. Syst. Evol. Microbiol.">
        <title>The Global Catalogue of Microorganisms (GCM) 10K type strain sequencing project: providing services to taxonomists for standard genome sequencing and annotation.</title>
        <authorList>
            <consortium name="The Broad Institute Genomics Platform"/>
            <consortium name="The Broad Institute Genome Sequencing Center for Infectious Disease"/>
            <person name="Wu L."/>
            <person name="Ma J."/>
        </authorList>
    </citation>
    <scope>NUCLEOTIDE SEQUENCE [LARGE SCALE GENOMIC DNA]</scope>
    <source>
        <strain evidence="4">IBRC-M 10908</strain>
    </source>
</reference>
<evidence type="ECO:0000313" key="3">
    <source>
        <dbReference type="EMBL" id="MFC4336728.1"/>
    </source>
</evidence>
<dbReference type="PANTHER" id="PTHR46310:SF7">
    <property type="entry name" value="AMIDASE 1"/>
    <property type="match status" value="1"/>
</dbReference>
<proteinExistence type="predicted"/>
<evidence type="ECO:0000256" key="1">
    <source>
        <dbReference type="SAM" id="MobiDB-lite"/>
    </source>
</evidence>
<dbReference type="GO" id="GO:0004040">
    <property type="term" value="F:amidase activity"/>
    <property type="evidence" value="ECO:0007669"/>
    <property type="project" value="UniProtKB-EC"/>
</dbReference>
<dbReference type="InterPro" id="IPR036928">
    <property type="entry name" value="AS_sf"/>
</dbReference>
<dbReference type="EMBL" id="JBHSDK010000021">
    <property type="protein sequence ID" value="MFC4336728.1"/>
    <property type="molecule type" value="Genomic_DNA"/>
</dbReference>
<dbReference type="Pfam" id="PF01425">
    <property type="entry name" value="Amidase"/>
    <property type="match status" value="2"/>
</dbReference>
<sequence length="377" mass="39274">MTDPFIRTIAPAESPAEGPLRGLRLAVKDLYDLAGTPTGAGNPRWPETHEAPDSDASAVSRLKRAGAVVVGKTITDELAWSLNGTNVHYGAPDNPAAPGRMSGGSSSGSASAVALDLADIALGTDTGGSVRVPASYCGLYGMRPTHGRIPMDGVVPLAPSFDTAGILARDASTLRTAMNALYPEPSPPSPIPGVLAPRDIWDAMPPEVRQALYPAVERLGLDIDRTPLLSGEDELDDARRAYSTLQGWEAWQCHGEWIEAARPTFGPGVAKRFAKAAEIGKDDLAPARKVRAEVTEILTKRLAGGAVLAIPAAAGPAPRLDDQPDREALVRLTCLSGLSGAPAISLPLGKIEGLPIGLQLIAACGADESLLEFAARI</sequence>